<keyword evidence="3" id="KW-1185">Reference proteome</keyword>
<dbReference type="InterPro" id="IPR000225">
    <property type="entry name" value="Armadillo"/>
</dbReference>
<gene>
    <name evidence="2" type="ORF">Ctob_002795</name>
</gene>
<dbReference type="Gene3D" id="1.25.10.10">
    <property type="entry name" value="Leucine-rich Repeat Variant"/>
    <property type="match status" value="2"/>
</dbReference>
<feature type="repeat" description="ARM" evidence="1">
    <location>
        <begin position="34"/>
        <end position="76"/>
    </location>
</feature>
<dbReference type="SMART" id="SM00185">
    <property type="entry name" value="ARM"/>
    <property type="match status" value="4"/>
</dbReference>
<dbReference type="InterPro" id="IPR011989">
    <property type="entry name" value="ARM-like"/>
</dbReference>
<protein>
    <submittedName>
        <fullName evidence="2">U-box domain-containing protein 4-like protein</fullName>
    </submittedName>
</protein>
<dbReference type="EMBL" id="JWZX01002747">
    <property type="protein sequence ID" value="KOO27188.1"/>
    <property type="molecule type" value="Genomic_DNA"/>
</dbReference>
<dbReference type="OrthoDB" id="7537227at2759"/>
<comment type="caution">
    <text evidence="2">The sequence shown here is derived from an EMBL/GenBank/DDBJ whole genome shotgun (WGS) entry which is preliminary data.</text>
</comment>
<dbReference type="PROSITE" id="PS50176">
    <property type="entry name" value="ARM_REPEAT"/>
    <property type="match status" value="2"/>
</dbReference>
<proteinExistence type="predicted"/>
<evidence type="ECO:0000256" key="1">
    <source>
        <dbReference type="PROSITE-ProRule" id="PRU00259"/>
    </source>
</evidence>
<evidence type="ECO:0000313" key="2">
    <source>
        <dbReference type="EMBL" id="KOO27188.1"/>
    </source>
</evidence>
<sequence length="392" mass="41294">MLSSESSKAATHAAGALWFLAAIGTNKEKIAAAGGIAPLVALLAHGTAEAQRFAAGALWHLAAVGDNKSAMVGAGAIPPLVALLASESAEASEYAAAVLSMLARSQGGPKKAIVQAGGVAPLVALLSDQSVMTQRHSACTLWGLSEGKEGVYDKEIVEEGAIQPLIQMLMRNHAETRGFAAACLLCVCNDAAARDAIRTSGGSEIWLSLAQTPSKWLRSQAIEMLRLLEIPFHSPDEHLNMTTSPRAAPPGSPGRALGMGASSSAALLSAFPVVATKTLPVREDASVDPDKANPRLSELHKGDTAYIIERREVVPGTFRARVAFESATSVPAGWVTCAKDGADFLISESAYAQLTLGTTPIHVKMRFHVFSFQLHANTYNSERLPDRDFFTD</sequence>
<feature type="repeat" description="ARM" evidence="1">
    <location>
        <begin position="75"/>
        <end position="118"/>
    </location>
</feature>
<dbReference type="SUPFAM" id="SSF48371">
    <property type="entry name" value="ARM repeat"/>
    <property type="match status" value="1"/>
</dbReference>
<dbReference type="InterPro" id="IPR016024">
    <property type="entry name" value="ARM-type_fold"/>
</dbReference>
<dbReference type="PANTHER" id="PTHR23315">
    <property type="entry name" value="U BOX DOMAIN-CONTAINING"/>
    <property type="match status" value="1"/>
</dbReference>
<evidence type="ECO:0000313" key="3">
    <source>
        <dbReference type="Proteomes" id="UP000037460"/>
    </source>
</evidence>
<name>A0A0M0JLN8_9EUKA</name>
<reference evidence="3" key="1">
    <citation type="journal article" date="2015" name="PLoS Genet.">
        <title>Genome Sequence and Transcriptome Analyses of Chrysochromulina tobin: Metabolic Tools for Enhanced Algal Fitness in the Prominent Order Prymnesiales (Haptophyceae).</title>
        <authorList>
            <person name="Hovde B.T."/>
            <person name="Deodato C.R."/>
            <person name="Hunsperger H.M."/>
            <person name="Ryken S.A."/>
            <person name="Yost W."/>
            <person name="Jha R.K."/>
            <person name="Patterson J."/>
            <person name="Monnat R.J. Jr."/>
            <person name="Barlow S.B."/>
            <person name="Starkenburg S.R."/>
            <person name="Cattolico R.A."/>
        </authorList>
    </citation>
    <scope>NUCLEOTIDE SEQUENCE</scope>
    <source>
        <strain evidence="3">CCMP291</strain>
    </source>
</reference>
<accession>A0A0M0JLN8</accession>
<organism evidence="2 3">
    <name type="scientific">Chrysochromulina tobinii</name>
    <dbReference type="NCBI Taxonomy" id="1460289"/>
    <lineage>
        <taxon>Eukaryota</taxon>
        <taxon>Haptista</taxon>
        <taxon>Haptophyta</taxon>
        <taxon>Prymnesiophyceae</taxon>
        <taxon>Prymnesiales</taxon>
        <taxon>Chrysochromulinaceae</taxon>
        <taxon>Chrysochromulina</taxon>
    </lineage>
</organism>
<dbReference type="PANTHER" id="PTHR23315:SF7">
    <property type="entry name" value="U-BOX DOMAIN-CONTAINING PROTEIN 4"/>
    <property type="match status" value="1"/>
</dbReference>
<dbReference type="Pfam" id="PF00514">
    <property type="entry name" value="Arm"/>
    <property type="match status" value="3"/>
</dbReference>
<dbReference type="AlphaFoldDB" id="A0A0M0JLN8"/>
<dbReference type="Proteomes" id="UP000037460">
    <property type="component" value="Unassembled WGS sequence"/>
</dbReference>